<feature type="transmembrane region" description="Helical" evidence="6">
    <location>
        <begin position="12"/>
        <end position="33"/>
    </location>
</feature>
<sequence length="501" mass="55758">MINRITWKQSAIFVLFSLIYIAAGKFGLSLAEINPSISTVWAPTGIALAALLYFGIEFWPAVLIGAFIVNVTTTGDITSSAIIAIGNAAEALLATFLINKFAGGRFFYDRAVNVKMFVFFSVIATAVSATVGILALSTSDFDSWTQTSQAWFGWWLGDLGAAIILTPSLLLIADTKLKIYRGVQALERLLFIISLVTVCYLVYGNVLENHPMGFLLIPLLVWAGLRFTQREAANSTLLIAVIAIIATYQGFGPFVKTYPVDTHVMLLGYLIVIAITTLFLASTVAERNRSKIKLSQAYEHALEGWSKALDLRDKETEGHTLRVAELTVKLAEKVGVSRREQAYIRRGALLHDIGKMAIPDNVLYKPGPLSEEEWIIMRKHPLYATQFLEGFEYSDTIKDIPYCHHEKFDGTGYPRGLKGKDIPICARIFAIADVWDAMRSDRPYRSSLNDKEAIEHMLSLSGTHFDPDILKVFLEMIGTEMLEPQRQSIKSRFWLRVGLGG</sequence>
<feature type="domain" description="HD-GYP" evidence="7">
    <location>
        <begin position="294"/>
        <end position="489"/>
    </location>
</feature>
<gene>
    <name evidence="8" type="ORF">A2717_03530</name>
</gene>
<evidence type="ECO:0000256" key="1">
    <source>
        <dbReference type="ARBA" id="ARBA00004651"/>
    </source>
</evidence>
<comment type="caution">
    <text evidence="8">The sequence shown here is derived from an EMBL/GenBank/DDBJ whole genome shotgun (WGS) entry which is preliminary data.</text>
</comment>
<evidence type="ECO:0000259" key="7">
    <source>
        <dbReference type="PROSITE" id="PS51832"/>
    </source>
</evidence>
<feature type="transmembrane region" description="Helical" evidence="6">
    <location>
        <begin position="114"/>
        <end position="136"/>
    </location>
</feature>
<name>A0A1F5N7Q3_9BACT</name>
<dbReference type="SMART" id="SM00471">
    <property type="entry name" value="HDc"/>
    <property type="match status" value="1"/>
</dbReference>
<dbReference type="PANTHER" id="PTHR45228">
    <property type="entry name" value="CYCLIC DI-GMP PHOSPHODIESTERASE TM_0186-RELATED"/>
    <property type="match status" value="1"/>
</dbReference>
<evidence type="ECO:0000313" key="9">
    <source>
        <dbReference type="Proteomes" id="UP000177610"/>
    </source>
</evidence>
<feature type="transmembrane region" description="Helical" evidence="6">
    <location>
        <begin position="45"/>
        <end position="69"/>
    </location>
</feature>
<dbReference type="Gene3D" id="1.10.3210.10">
    <property type="entry name" value="Hypothetical protein af1432"/>
    <property type="match status" value="1"/>
</dbReference>
<keyword evidence="3 6" id="KW-0812">Transmembrane</keyword>
<dbReference type="InterPro" id="IPR006675">
    <property type="entry name" value="HDIG_dom"/>
</dbReference>
<protein>
    <recommendedName>
        <fullName evidence="7">HD-GYP domain-containing protein</fullName>
    </recommendedName>
</protein>
<dbReference type="InterPro" id="IPR052020">
    <property type="entry name" value="Cyclic_di-GMP/3'3'-cGAMP_PDE"/>
</dbReference>
<feature type="transmembrane region" description="Helical" evidence="6">
    <location>
        <begin position="151"/>
        <end position="173"/>
    </location>
</feature>
<dbReference type="CDD" id="cd00077">
    <property type="entry name" value="HDc"/>
    <property type="match status" value="1"/>
</dbReference>
<evidence type="ECO:0000256" key="2">
    <source>
        <dbReference type="ARBA" id="ARBA00022475"/>
    </source>
</evidence>
<dbReference type="InterPro" id="IPR007895">
    <property type="entry name" value="MASE1"/>
</dbReference>
<proteinExistence type="predicted"/>
<keyword evidence="2" id="KW-1003">Cell membrane</keyword>
<feature type="transmembrane region" description="Helical" evidence="6">
    <location>
        <begin position="263"/>
        <end position="285"/>
    </location>
</feature>
<feature type="transmembrane region" description="Helical" evidence="6">
    <location>
        <begin position="232"/>
        <end position="251"/>
    </location>
</feature>
<dbReference type="InterPro" id="IPR037522">
    <property type="entry name" value="HD_GYP_dom"/>
</dbReference>
<evidence type="ECO:0000256" key="5">
    <source>
        <dbReference type="ARBA" id="ARBA00023136"/>
    </source>
</evidence>
<keyword evidence="4 6" id="KW-1133">Transmembrane helix</keyword>
<dbReference type="PANTHER" id="PTHR45228:SF1">
    <property type="entry name" value="CYCLIC DI-GMP PHOSPHODIESTERASE TM_0186"/>
    <property type="match status" value="1"/>
</dbReference>
<dbReference type="PROSITE" id="PS51832">
    <property type="entry name" value="HD_GYP"/>
    <property type="match status" value="1"/>
</dbReference>
<dbReference type="Pfam" id="PF05231">
    <property type="entry name" value="MASE1"/>
    <property type="match status" value="1"/>
</dbReference>
<dbReference type="NCBIfam" id="TIGR00277">
    <property type="entry name" value="HDIG"/>
    <property type="match status" value="1"/>
</dbReference>
<dbReference type="STRING" id="1817821.A2717_03530"/>
<feature type="transmembrane region" description="Helical" evidence="6">
    <location>
        <begin position="209"/>
        <end position="225"/>
    </location>
</feature>
<evidence type="ECO:0000313" key="8">
    <source>
        <dbReference type="EMBL" id="OGE73677.1"/>
    </source>
</evidence>
<dbReference type="Pfam" id="PF13487">
    <property type="entry name" value="HD_5"/>
    <property type="match status" value="1"/>
</dbReference>
<dbReference type="Proteomes" id="UP000177610">
    <property type="component" value="Unassembled WGS sequence"/>
</dbReference>
<evidence type="ECO:0000256" key="3">
    <source>
        <dbReference type="ARBA" id="ARBA00022692"/>
    </source>
</evidence>
<reference evidence="8 9" key="1">
    <citation type="journal article" date="2016" name="Nat. Commun.">
        <title>Thousands of microbial genomes shed light on interconnected biogeochemical processes in an aquifer system.</title>
        <authorList>
            <person name="Anantharaman K."/>
            <person name="Brown C.T."/>
            <person name="Hug L.A."/>
            <person name="Sharon I."/>
            <person name="Castelle C.J."/>
            <person name="Probst A.J."/>
            <person name="Thomas B.C."/>
            <person name="Singh A."/>
            <person name="Wilkins M.J."/>
            <person name="Karaoz U."/>
            <person name="Brodie E.L."/>
            <person name="Williams K.H."/>
            <person name="Hubbard S.S."/>
            <person name="Banfield J.F."/>
        </authorList>
    </citation>
    <scope>NUCLEOTIDE SEQUENCE [LARGE SCALE GENOMIC DNA]</scope>
</reference>
<dbReference type="InterPro" id="IPR003607">
    <property type="entry name" value="HD/PDEase_dom"/>
</dbReference>
<comment type="subcellular location">
    <subcellularLocation>
        <location evidence="1">Cell membrane</location>
        <topology evidence="1">Multi-pass membrane protein</topology>
    </subcellularLocation>
</comment>
<evidence type="ECO:0000256" key="6">
    <source>
        <dbReference type="SAM" id="Phobius"/>
    </source>
</evidence>
<keyword evidence="5 6" id="KW-0472">Membrane</keyword>
<evidence type="ECO:0000256" key="4">
    <source>
        <dbReference type="ARBA" id="ARBA00022989"/>
    </source>
</evidence>
<dbReference type="EMBL" id="MFEH01000005">
    <property type="protein sequence ID" value="OGE73677.1"/>
    <property type="molecule type" value="Genomic_DNA"/>
</dbReference>
<dbReference type="AlphaFoldDB" id="A0A1F5N7Q3"/>
<dbReference type="GO" id="GO:0005886">
    <property type="term" value="C:plasma membrane"/>
    <property type="evidence" value="ECO:0007669"/>
    <property type="project" value="UniProtKB-SubCell"/>
</dbReference>
<organism evidence="8 9">
    <name type="scientific">Candidatus Doudnabacteria bacterium RIFCSPHIGHO2_01_FULL_41_86</name>
    <dbReference type="NCBI Taxonomy" id="1817821"/>
    <lineage>
        <taxon>Bacteria</taxon>
        <taxon>Candidatus Doudnaibacteriota</taxon>
    </lineage>
</organism>
<accession>A0A1F5N7Q3</accession>
<feature type="transmembrane region" description="Helical" evidence="6">
    <location>
        <begin position="185"/>
        <end position="203"/>
    </location>
</feature>
<dbReference type="SUPFAM" id="SSF109604">
    <property type="entry name" value="HD-domain/PDEase-like"/>
    <property type="match status" value="1"/>
</dbReference>